<dbReference type="GO" id="GO:0016020">
    <property type="term" value="C:membrane"/>
    <property type="evidence" value="ECO:0007669"/>
    <property type="project" value="InterPro"/>
</dbReference>
<dbReference type="GO" id="GO:0016887">
    <property type="term" value="F:ATP hydrolysis activity"/>
    <property type="evidence" value="ECO:0007669"/>
    <property type="project" value="InterPro"/>
</dbReference>
<evidence type="ECO:0000256" key="1">
    <source>
        <dbReference type="ARBA" id="ARBA00022448"/>
    </source>
</evidence>
<evidence type="ECO:0000256" key="3">
    <source>
        <dbReference type="ARBA" id="ARBA00022741"/>
    </source>
</evidence>
<keyword evidence="1" id="KW-0813">Transport</keyword>
<dbReference type="Pfam" id="PF00005">
    <property type="entry name" value="ABC_tran"/>
    <property type="match status" value="1"/>
</dbReference>
<dbReference type="GO" id="GO:0005524">
    <property type="term" value="F:ATP binding"/>
    <property type="evidence" value="ECO:0007669"/>
    <property type="project" value="UniProtKB-KW"/>
</dbReference>
<dbReference type="GO" id="GO:0035435">
    <property type="term" value="P:phosphate ion transmembrane transport"/>
    <property type="evidence" value="ECO:0007669"/>
    <property type="project" value="InterPro"/>
</dbReference>
<dbReference type="InterPro" id="IPR005670">
    <property type="entry name" value="PstB-like"/>
</dbReference>
<dbReference type="CDD" id="cd03260">
    <property type="entry name" value="ABC_PstB_phosphate_transporter"/>
    <property type="match status" value="1"/>
</dbReference>
<dbReference type="NCBIfam" id="TIGR00972">
    <property type="entry name" value="3a0107s01c2"/>
    <property type="match status" value="1"/>
</dbReference>
<dbReference type="Proteomes" id="UP000256514">
    <property type="component" value="Unassembled WGS sequence"/>
</dbReference>
<sequence length="252" mass="27975">MSILEIKNFSFYYPNKSEASVKNVNLTLKKNSVTALIGPSGCGKSTLLRSVNRICDITEGNRYTGEIIFKGKNILKKSTNLIDLRSKIGMIFQAPTPFNMSIRANVLYGLKIKGERDKTILETKLESSLKRVNLWNEVKDRLNSDATALSGGQAQRLCIARAIALSPEILLFDEPTSALDPISTAAIEELILELKEKYTVLIVTHNMAQAMRIGDFTAFMYMGEMIESGASEEIFKKPQTKLLRAYLGGKIG</sequence>
<dbReference type="InterPro" id="IPR027417">
    <property type="entry name" value="P-loop_NTPase"/>
</dbReference>
<evidence type="ECO:0000256" key="4">
    <source>
        <dbReference type="ARBA" id="ARBA00022840"/>
    </source>
</evidence>
<organism evidence="6 7">
    <name type="scientific">Helicobacter equorum</name>
    <dbReference type="NCBI Taxonomy" id="361872"/>
    <lineage>
        <taxon>Bacteria</taxon>
        <taxon>Pseudomonadati</taxon>
        <taxon>Campylobacterota</taxon>
        <taxon>Epsilonproteobacteria</taxon>
        <taxon>Campylobacterales</taxon>
        <taxon>Helicobacteraceae</taxon>
        <taxon>Helicobacter</taxon>
    </lineage>
</organism>
<protein>
    <submittedName>
        <fullName evidence="6">Phosphate ABC transporter ATP-binding protein</fullName>
    </submittedName>
</protein>
<dbReference type="SUPFAM" id="SSF52540">
    <property type="entry name" value="P-loop containing nucleoside triphosphate hydrolases"/>
    <property type="match status" value="1"/>
</dbReference>
<dbReference type="InterPro" id="IPR003439">
    <property type="entry name" value="ABC_transporter-like_ATP-bd"/>
</dbReference>
<dbReference type="PANTHER" id="PTHR43423:SF1">
    <property type="entry name" value="ABC TRANSPORTER I FAMILY MEMBER 17"/>
    <property type="match status" value="1"/>
</dbReference>
<name>A0A3D8ITS1_9HELI</name>
<dbReference type="InterPro" id="IPR017871">
    <property type="entry name" value="ABC_transporter-like_CS"/>
</dbReference>
<dbReference type="AlphaFoldDB" id="A0A3D8ITS1"/>
<dbReference type="PROSITE" id="PS00211">
    <property type="entry name" value="ABC_TRANSPORTER_1"/>
    <property type="match status" value="1"/>
</dbReference>
<feature type="domain" description="ABC transporter" evidence="5">
    <location>
        <begin position="4"/>
        <end position="247"/>
    </location>
</feature>
<dbReference type="Gene3D" id="3.40.50.300">
    <property type="entry name" value="P-loop containing nucleotide triphosphate hydrolases"/>
    <property type="match status" value="1"/>
</dbReference>
<evidence type="ECO:0000313" key="7">
    <source>
        <dbReference type="Proteomes" id="UP000256514"/>
    </source>
</evidence>
<reference evidence="6 7" key="1">
    <citation type="submission" date="2018-04" db="EMBL/GenBank/DDBJ databases">
        <title>Novel Campyloabacter and Helicobacter Species and Strains.</title>
        <authorList>
            <person name="Mannion A.J."/>
            <person name="Shen Z."/>
            <person name="Fox J.G."/>
        </authorList>
    </citation>
    <scope>NUCLEOTIDE SEQUENCE [LARGE SCALE GENOMIC DNA]</scope>
    <source>
        <strain evidence="6 7">MIT 12-6600</strain>
    </source>
</reference>
<dbReference type="SMART" id="SM00382">
    <property type="entry name" value="AAA"/>
    <property type="match status" value="1"/>
</dbReference>
<gene>
    <name evidence="6" type="primary">pstB</name>
    <name evidence="6" type="ORF">CQA54_03865</name>
</gene>
<proteinExistence type="predicted"/>
<evidence type="ECO:0000256" key="2">
    <source>
        <dbReference type="ARBA" id="ARBA00022592"/>
    </source>
</evidence>
<evidence type="ECO:0000259" key="5">
    <source>
        <dbReference type="PROSITE" id="PS50893"/>
    </source>
</evidence>
<keyword evidence="3" id="KW-0547">Nucleotide-binding</keyword>
<keyword evidence="7" id="KW-1185">Reference proteome</keyword>
<keyword evidence="2" id="KW-0592">Phosphate transport</keyword>
<dbReference type="EMBL" id="NXLT01000002">
    <property type="protein sequence ID" value="RDU68054.1"/>
    <property type="molecule type" value="Genomic_DNA"/>
</dbReference>
<dbReference type="RefSeq" id="WP_095627838.1">
    <property type="nucleotide sequence ID" value="NZ_NXLT01000002.1"/>
</dbReference>
<keyword evidence="4 6" id="KW-0067">ATP-binding</keyword>
<dbReference type="PANTHER" id="PTHR43423">
    <property type="entry name" value="ABC TRANSPORTER I FAMILY MEMBER 17"/>
    <property type="match status" value="1"/>
</dbReference>
<evidence type="ECO:0000313" key="6">
    <source>
        <dbReference type="EMBL" id="RDU68054.1"/>
    </source>
</evidence>
<dbReference type="PROSITE" id="PS50893">
    <property type="entry name" value="ABC_TRANSPORTER_2"/>
    <property type="match status" value="1"/>
</dbReference>
<comment type="caution">
    <text evidence="6">The sequence shown here is derived from an EMBL/GenBank/DDBJ whole genome shotgun (WGS) entry which is preliminary data.</text>
</comment>
<dbReference type="OrthoDB" id="9814623at2"/>
<accession>A0A3D8ITS1</accession>
<dbReference type="GO" id="GO:0005315">
    <property type="term" value="F:phosphate transmembrane transporter activity"/>
    <property type="evidence" value="ECO:0007669"/>
    <property type="project" value="InterPro"/>
</dbReference>
<dbReference type="InterPro" id="IPR003593">
    <property type="entry name" value="AAA+_ATPase"/>
</dbReference>